<protein>
    <submittedName>
        <fullName evidence="3">Uncharacterized protein</fullName>
    </submittedName>
</protein>
<comment type="caution">
    <text evidence="3">The sequence shown here is derived from an EMBL/GenBank/DDBJ whole genome shotgun (WGS) entry which is preliminary data.</text>
</comment>
<evidence type="ECO:0000313" key="3">
    <source>
        <dbReference type="EMBL" id="MBB3100102.1"/>
    </source>
</evidence>
<feature type="compositionally biased region" description="Pro residues" evidence="1">
    <location>
        <begin position="136"/>
        <end position="148"/>
    </location>
</feature>
<dbReference type="AlphaFoldDB" id="A0A7W5AQ18"/>
<organism evidence="3 4">
    <name type="scientific">Actinoplanes campanulatus</name>
    <dbReference type="NCBI Taxonomy" id="113559"/>
    <lineage>
        <taxon>Bacteria</taxon>
        <taxon>Bacillati</taxon>
        <taxon>Actinomycetota</taxon>
        <taxon>Actinomycetes</taxon>
        <taxon>Micromonosporales</taxon>
        <taxon>Micromonosporaceae</taxon>
        <taxon>Actinoplanes</taxon>
    </lineage>
</organism>
<sequence>MKTIVSPSVEEIGEMADPQPGDETPAAGMPDPTRFAGSGENDPPTEALPGRWSGAAMVPEQGPRRSRWSRMIDRLTGGEADPEDDRTAVPAVDPWADQDTPVWPDAYATPAAPVDLPVTRLDAPVPEPTRAAAPQPAVPPPGTYPPPAAGAGLPPLLSPKVRAWGRRTATKSQEAARSAAAKSQEAAGKAPEKIRAWGRKVAAPDRIPNRIPVQPRPPATPPPWAARPLPRPRRRRRLRRLVLLVIIGLALGYWLVPGVRQYPVTAVLPDSFADLRLRDTAAGQRAAQRLADELQSAGSGGDSFAGIYADGRGKRVTVFGVTGFRLTPGSDVEAQLARLSDSLRLKDVQPFDLGVFGAHQLCGTGRLEDTAVVACAWADHGSLATVLLTRRSLEESAELVSSLRDTVLEPAA</sequence>
<accession>A0A7W5AQ18</accession>
<dbReference type="Proteomes" id="UP000590749">
    <property type="component" value="Unassembled WGS sequence"/>
</dbReference>
<name>A0A7W5AQ18_9ACTN</name>
<keyword evidence="4" id="KW-1185">Reference proteome</keyword>
<keyword evidence="2" id="KW-1133">Transmembrane helix</keyword>
<gene>
    <name evidence="3" type="ORF">FHR83_007822</name>
</gene>
<proteinExistence type="predicted"/>
<feature type="compositionally biased region" description="Pro residues" evidence="1">
    <location>
        <begin position="214"/>
        <end position="225"/>
    </location>
</feature>
<keyword evidence="2" id="KW-0472">Membrane</keyword>
<evidence type="ECO:0000256" key="1">
    <source>
        <dbReference type="SAM" id="MobiDB-lite"/>
    </source>
</evidence>
<dbReference type="EMBL" id="JACHXF010000023">
    <property type="protein sequence ID" value="MBB3100102.1"/>
    <property type="molecule type" value="Genomic_DNA"/>
</dbReference>
<evidence type="ECO:0000256" key="2">
    <source>
        <dbReference type="SAM" id="Phobius"/>
    </source>
</evidence>
<keyword evidence="2" id="KW-0812">Transmembrane</keyword>
<feature type="region of interest" description="Disordered" evidence="1">
    <location>
        <begin position="207"/>
        <end position="228"/>
    </location>
</feature>
<feature type="transmembrane region" description="Helical" evidence="2">
    <location>
        <begin position="238"/>
        <end position="256"/>
    </location>
</feature>
<reference evidence="3 4" key="1">
    <citation type="submission" date="2020-08" db="EMBL/GenBank/DDBJ databases">
        <title>Genomic Encyclopedia of Type Strains, Phase III (KMG-III): the genomes of soil and plant-associated and newly described type strains.</title>
        <authorList>
            <person name="Whitman W."/>
        </authorList>
    </citation>
    <scope>NUCLEOTIDE SEQUENCE [LARGE SCALE GENOMIC DNA]</scope>
    <source>
        <strain evidence="3 4">CECT 3287</strain>
    </source>
</reference>
<dbReference type="RefSeq" id="WP_183226172.1">
    <property type="nucleotide sequence ID" value="NZ_BMPW01000012.1"/>
</dbReference>
<evidence type="ECO:0000313" key="4">
    <source>
        <dbReference type="Proteomes" id="UP000590749"/>
    </source>
</evidence>
<feature type="region of interest" description="Disordered" evidence="1">
    <location>
        <begin position="1"/>
        <end position="149"/>
    </location>
</feature>